<dbReference type="Proteomes" id="UP000663864">
    <property type="component" value="Unassembled WGS sequence"/>
</dbReference>
<evidence type="ECO:0008006" key="3">
    <source>
        <dbReference type="Google" id="ProtNLM"/>
    </source>
</evidence>
<accession>A0A814AUC3</accession>
<evidence type="ECO:0000313" key="1">
    <source>
        <dbReference type="EMBL" id="CAF0918634.1"/>
    </source>
</evidence>
<sequence length="252" mass="29403">MILGIFFRYADNYPDKAIVDIFQISSIISEKKNNTDIQSSQDYIKNTFNKIDKELSIHWLRIIKHYIRVPLDNRYGSHQFVLLATSILTSGGGPVLELGYGYFSTILLHQIIVVEQKRYLLSTDTDLKWLSKFKANMSSSLHEFRHIKTTKEWDHIGTNHPRWSVAFIDHKPGKRRVIDLIRLANVTDIVVLHDTGTAGYKYETGLIVYPYRYRYKYLSTNTDVLNKYNGTLFRNIRLLLELTIEMQIPKLG</sequence>
<protein>
    <recommendedName>
        <fullName evidence="3">Class I SAM-dependent methyltransferase</fullName>
    </recommendedName>
</protein>
<reference evidence="1" key="1">
    <citation type="submission" date="2021-02" db="EMBL/GenBank/DDBJ databases">
        <authorList>
            <person name="Nowell W R."/>
        </authorList>
    </citation>
    <scope>NUCLEOTIDE SEQUENCE</scope>
</reference>
<name>A0A814AUC3_9BILA</name>
<organism evidence="1 2">
    <name type="scientific">Rotaria sordida</name>
    <dbReference type="NCBI Taxonomy" id="392033"/>
    <lineage>
        <taxon>Eukaryota</taxon>
        <taxon>Metazoa</taxon>
        <taxon>Spiralia</taxon>
        <taxon>Gnathifera</taxon>
        <taxon>Rotifera</taxon>
        <taxon>Eurotatoria</taxon>
        <taxon>Bdelloidea</taxon>
        <taxon>Philodinida</taxon>
        <taxon>Philodinidae</taxon>
        <taxon>Rotaria</taxon>
    </lineage>
</organism>
<dbReference type="AlphaFoldDB" id="A0A814AUC3"/>
<dbReference type="EMBL" id="CAJNOT010000263">
    <property type="protein sequence ID" value="CAF0918634.1"/>
    <property type="molecule type" value="Genomic_DNA"/>
</dbReference>
<proteinExistence type="predicted"/>
<gene>
    <name evidence="1" type="ORF">ZHD862_LOCUS8271</name>
</gene>
<comment type="caution">
    <text evidence="1">The sequence shown here is derived from an EMBL/GenBank/DDBJ whole genome shotgun (WGS) entry which is preliminary data.</text>
</comment>
<evidence type="ECO:0000313" key="2">
    <source>
        <dbReference type="Proteomes" id="UP000663864"/>
    </source>
</evidence>